<feature type="compositionally biased region" description="Basic residues" evidence="1">
    <location>
        <begin position="205"/>
        <end position="218"/>
    </location>
</feature>
<feature type="region of interest" description="Disordered" evidence="1">
    <location>
        <begin position="116"/>
        <end position="145"/>
    </location>
</feature>
<dbReference type="EMBL" id="CAICTM010000081">
    <property type="protein sequence ID" value="CAB9500358.1"/>
    <property type="molecule type" value="Genomic_DNA"/>
</dbReference>
<comment type="caution">
    <text evidence="2">The sequence shown here is derived from an EMBL/GenBank/DDBJ whole genome shotgun (WGS) entry which is preliminary data.</text>
</comment>
<evidence type="ECO:0000313" key="2">
    <source>
        <dbReference type="EMBL" id="CAB9500358.1"/>
    </source>
</evidence>
<feature type="compositionally biased region" description="Polar residues" evidence="1">
    <location>
        <begin position="184"/>
        <end position="203"/>
    </location>
</feature>
<proteinExistence type="predicted"/>
<keyword evidence="3" id="KW-1185">Reference proteome</keyword>
<dbReference type="AlphaFoldDB" id="A0A9N8DC99"/>
<dbReference type="Proteomes" id="UP001153069">
    <property type="component" value="Unassembled WGS sequence"/>
</dbReference>
<evidence type="ECO:0000256" key="1">
    <source>
        <dbReference type="SAM" id="MobiDB-lite"/>
    </source>
</evidence>
<feature type="compositionally biased region" description="Polar residues" evidence="1">
    <location>
        <begin position="126"/>
        <end position="136"/>
    </location>
</feature>
<protein>
    <submittedName>
        <fullName evidence="2">Uncharacterized protein</fullName>
    </submittedName>
</protein>
<accession>A0A9N8DC99</accession>
<gene>
    <name evidence="2" type="ORF">SEMRO_82_G043830.1</name>
</gene>
<feature type="region of interest" description="Disordered" evidence="1">
    <location>
        <begin position="1"/>
        <end position="22"/>
    </location>
</feature>
<organism evidence="2 3">
    <name type="scientific">Seminavis robusta</name>
    <dbReference type="NCBI Taxonomy" id="568900"/>
    <lineage>
        <taxon>Eukaryota</taxon>
        <taxon>Sar</taxon>
        <taxon>Stramenopiles</taxon>
        <taxon>Ochrophyta</taxon>
        <taxon>Bacillariophyta</taxon>
        <taxon>Bacillariophyceae</taxon>
        <taxon>Bacillariophycidae</taxon>
        <taxon>Naviculales</taxon>
        <taxon>Naviculaceae</taxon>
        <taxon>Seminavis</taxon>
    </lineage>
</organism>
<sequence length="361" mass="37863">MEESSGAPTAVVAFSRSSDHTTVRDSIKDVFAELQKDDEGVRPSVVAAALKAKQAGVTSSINTAPPDTPKSHDVDYDAVQALLAALSFTPSESSVSSSSDDGSVKKRFDFASPVKNAPSTPWVKRVQTTPPTASTTYDEDDEDEDVSQMVITPSLEKHTNHHETPMRDTSDSAAAAAYPLSLPNRDNGSSHSHADDNVSTVSSPRGRRHSHKPCKKFPKVSTDIPGAGVTRSSVGLKKGAVKLPFVHIAAPGGAGETVVALRKHHQQHHPALHVYQHAKEAWAWGKGNALLISPIMGMAEGIVGMAAGITGQGDLETVDHNLLTPLVSAVDDVILGPVAHVIGGVLSGLFGGGGEDHDGRN</sequence>
<reference evidence="2" key="1">
    <citation type="submission" date="2020-06" db="EMBL/GenBank/DDBJ databases">
        <authorList>
            <consortium name="Plant Systems Biology data submission"/>
        </authorList>
    </citation>
    <scope>NUCLEOTIDE SEQUENCE</scope>
    <source>
        <strain evidence="2">D6</strain>
    </source>
</reference>
<evidence type="ECO:0000313" key="3">
    <source>
        <dbReference type="Proteomes" id="UP001153069"/>
    </source>
</evidence>
<feature type="region of interest" description="Disordered" evidence="1">
    <location>
        <begin position="180"/>
        <end position="219"/>
    </location>
</feature>
<name>A0A9N8DC99_9STRA</name>